<feature type="transmembrane region" description="Helical" evidence="1">
    <location>
        <begin position="21"/>
        <end position="43"/>
    </location>
</feature>
<evidence type="ECO:0000313" key="2">
    <source>
        <dbReference type="EMBL" id="MFD2517062.1"/>
    </source>
</evidence>
<protein>
    <submittedName>
        <fullName evidence="2">Uncharacterized protein</fullName>
    </submittedName>
</protein>
<reference evidence="3" key="1">
    <citation type="journal article" date="2019" name="Int. J. Syst. Evol. Microbiol.">
        <title>The Global Catalogue of Microorganisms (GCM) 10K type strain sequencing project: providing services to taxonomists for standard genome sequencing and annotation.</title>
        <authorList>
            <consortium name="The Broad Institute Genomics Platform"/>
            <consortium name="The Broad Institute Genome Sequencing Center for Infectious Disease"/>
            <person name="Wu L."/>
            <person name="Ma J."/>
        </authorList>
    </citation>
    <scope>NUCLEOTIDE SEQUENCE [LARGE SCALE GENOMIC DNA]</scope>
    <source>
        <strain evidence="3">KCTC 42585</strain>
    </source>
</reference>
<evidence type="ECO:0000313" key="3">
    <source>
        <dbReference type="Proteomes" id="UP001597468"/>
    </source>
</evidence>
<organism evidence="2 3">
    <name type="scientific">Salinimicrobium flavum</name>
    <dbReference type="NCBI Taxonomy" id="1737065"/>
    <lineage>
        <taxon>Bacteria</taxon>
        <taxon>Pseudomonadati</taxon>
        <taxon>Bacteroidota</taxon>
        <taxon>Flavobacteriia</taxon>
        <taxon>Flavobacteriales</taxon>
        <taxon>Flavobacteriaceae</taxon>
        <taxon>Salinimicrobium</taxon>
    </lineage>
</organism>
<gene>
    <name evidence="2" type="ORF">ACFSTG_04095</name>
</gene>
<proteinExistence type="predicted"/>
<comment type="caution">
    <text evidence="2">The sequence shown here is derived from an EMBL/GenBank/DDBJ whole genome shotgun (WGS) entry which is preliminary data.</text>
</comment>
<name>A0ABW5IVX0_9FLAO</name>
<dbReference type="RefSeq" id="WP_380748746.1">
    <property type="nucleotide sequence ID" value="NZ_JBHULT010000006.1"/>
</dbReference>
<evidence type="ECO:0000256" key="1">
    <source>
        <dbReference type="SAM" id="Phobius"/>
    </source>
</evidence>
<sequence>MTALTQLWKEQTTGFSFVQKAIIGVTLSFILFTALSALILVYLEITK</sequence>
<dbReference type="Proteomes" id="UP001597468">
    <property type="component" value="Unassembled WGS sequence"/>
</dbReference>
<dbReference type="EMBL" id="JBHULT010000006">
    <property type="protein sequence ID" value="MFD2517062.1"/>
    <property type="molecule type" value="Genomic_DNA"/>
</dbReference>
<keyword evidence="1" id="KW-1133">Transmembrane helix</keyword>
<keyword evidence="1" id="KW-0812">Transmembrane</keyword>
<keyword evidence="3" id="KW-1185">Reference proteome</keyword>
<accession>A0ABW5IVX0</accession>
<keyword evidence="1" id="KW-0472">Membrane</keyword>